<feature type="binding site" evidence="5">
    <location>
        <position position="113"/>
    </location>
    <ligand>
        <name>NAD(+)</name>
        <dbReference type="ChEBI" id="CHEBI:57540"/>
    </ligand>
</feature>
<keyword evidence="3 5" id="KW-0560">Oxidoreductase</keyword>
<evidence type="ECO:0000313" key="9">
    <source>
        <dbReference type="EMBL" id="MCZ0859343.1"/>
    </source>
</evidence>
<dbReference type="CDD" id="cd01338">
    <property type="entry name" value="MDH_chloroplast-like"/>
    <property type="match status" value="1"/>
</dbReference>
<dbReference type="PIRSF" id="PIRSF000102">
    <property type="entry name" value="Lac_mal_DH"/>
    <property type="match status" value="1"/>
</dbReference>
<dbReference type="HAMAP" id="MF_01517">
    <property type="entry name" value="Malate_dehydrog_2"/>
    <property type="match status" value="1"/>
</dbReference>
<accession>A0ABT4IC89</accession>
<keyword evidence="10" id="KW-1185">Reference proteome</keyword>
<dbReference type="SUPFAM" id="SSF51735">
    <property type="entry name" value="NAD(P)-binding Rossmann-fold domains"/>
    <property type="match status" value="1"/>
</dbReference>
<dbReference type="EMBL" id="JAPTMY010000048">
    <property type="protein sequence ID" value="MCZ0859343.1"/>
    <property type="molecule type" value="Genomic_DNA"/>
</dbReference>
<feature type="binding site" evidence="5">
    <location>
        <position position="106"/>
    </location>
    <ligand>
        <name>NAD(+)</name>
        <dbReference type="ChEBI" id="CHEBI:57540"/>
    </ligand>
</feature>
<evidence type="ECO:0000313" key="10">
    <source>
        <dbReference type="Proteomes" id="UP001072034"/>
    </source>
</evidence>
<dbReference type="Pfam" id="PF00056">
    <property type="entry name" value="Ldh_1_N"/>
    <property type="match status" value="1"/>
</dbReference>
<feature type="binding site" evidence="5">
    <location>
        <begin position="12"/>
        <end position="18"/>
    </location>
    <ligand>
        <name>NAD(+)</name>
        <dbReference type="ChEBI" id="CHEBI:57540"/>
    </ligand>
</feature>
<evidence type="ECO:0000256" key="6">
    <source>
        <dbReference type="RuleBase" id="RU000422"/>
    </source>
</evidence>
<dbReference type="GO" id="GO:0030060">
    <property type="term" value="F:L-malate dehydrogenase (NAD+) activity"/>
    <property type="evidence" value="ECO:0007669"/>
    <property type="project" value="UniProtKB-EC"/>
</dbReference>
<keyword evidence="5 6" id="KW-0816">Tricarboxylic acid cycle</keyword>
<feature type="domain" description="Lactate/malate dehydrogenase C-terminal" evidence="8">
    <location>
        <begin position="157"/>
        <end position="325"/>
    </location>
</feature>
<evidence type="ECO:0000256" key="3">
    <source>
        <dbReference type="ARBA" id="ARBA00023002"/>
    </source>
</evidence>
<dbReference type="PANTHER" id="PTHR23382">
    <property type="entry name" value="MALATE DEHYDROGENASE"/>
    <property type="match status" value="1"/>
</dbReference>
<dbReference type="NCBIfam" id="TIGR01759">
    <property type="entry name" value="MalateDH-SF1"/>
    <property type="match status" value="1"/>
</dbReference>
<name>A0ABT4IC89_9ACTO</name>
<comment type="similarity">
    <text evidence="1 5">Belongs to the LDH/MDH superfamily. MDH type 2 family.</text>
</comment>
<dbReference type="InterPro" id="IPR036291">
    <property type="entry name" value="NAD(P)-bd_dom_sf"/>
</dbReference>
<evidence type="ECO:0000256" key="5">
    <source>
        <dbReference type="HAMAP-Rule" id="MF_01517"/>
    </source>
</evidence>
<evidence type="ECO:0000259" key="8">
    <source>
        <dbReference type="Pfam" id="PF02866"/>
    </source>
</evidence>
<evidence type="ECO:0000256" key="4">
    <source>
        <dbReference type="ARBA" id="ARBA00048313"/>
    </source>
</evidence>
<dbReference type="PROSITE" id="PS00068">
    <property type="entry name" value="MDH"/>
    <property type="match status" value="1"/>
</dbReference>
<feature type="binding site" evidence="5">
    <location>
        <position position="132"/>
    </location>
    <ligand>
        <name>substrate</name>
    </ligand>
</feature>
<comment type="caution">
    <text evidence="9">The sequence shown here is derived from an EMBL/GenBank/DDBJ whole genome shotgun (WGS) entry which is preliminary data.</text>
</comment>
<dbReference type="EC" id="1.1.1.37" evidence="2 5"/>
<organism evidence="9 10">
    <name type="scientific">Actinomyces israelii</name>
    <dbReference type="NCBI Taxonomy" id="1659"/>
    <lineage>
        <taxon>Bacteria</taxon>
        <taxon>Bacillati</taxon>
        <taxon>Actinomycetota</taxon>
        <taxon>Actinomycetes</taxon>
        <taxon>Actinomycetales</taxon>
        <taxon>Actinomycetaceae</taxon>
        <taxon>Actinomyces</taxon>
    </lineage>
</organism>
<dbReference type="Gene3D" id="3.90.110.10">
    <property type="entry name" value="Lactate dehydrogenase/glycoside hydrolase, family 4, C-terminal"/>
    <property type="match status" value="1"/>
</dbReference>
<evidence type="ECO:0000259" key="7">
    <source>
        <dbReference type="Pfam" id="PF00056"/>
    </source>
</evidence>
<feature type="binding site" evidence="5">
    <location>
        <position position="93"/>
    </location>
    <ligand>
        <name>substrate</name>
    </ligand>
</feature>
<dbReference type="SUPFAM" id="SSF56327">
    <property type="entry name" value="LDH C-terminal domain-like"/>
    <property type="match status" value="1"/>
</dbReference>
<feature type="binding site" evidence="5">
    <location>
        <begin position="130"/>
        <end position="132"/>
    </location>
    <ligand>
        <name>NAD(+)</name>
        <dbReference type="ChEBI" id="CHEBI:57540"/>
    </ligand>
</feature>
<protein>
    <recommendedName>
        <fullName evidence="2 5">Malate dehydrogenase</fullName>
        <ecNumber evidence="2 5">1.1.1.37</ecNumber>
    </recommendedName>
</protein>
<keyword evidence="5 6" id="KW-0520">NAD</keyword>
<feature type="active site" description="Proton acceptor" evidence="5">
    <location>
        <position position="188"/>
    </location>
</feature>
<proteinExistence type="inferred from homology"/>
<feature type="binding site" evidence="5">
    <location>
        <position position="99"/>
    </location>
    <ligand>
        <name>substrate</name>
    </ligand>
</feature>
<dbReference type="InterPro" id="IPR001236">
    <property type="entry name" value="Lactate/malate_DH_N"/>
</dbReference>
<feature type="binding site" evidence="5">
    <location>
        <position position="163"/>
    </location>
    <ligand>
        <name>substrate</name>
    </ligand>
</feature>
<dbReference type="RefSeq" id="WP_268918566.1">
    <property type="nucleotide sequence ID" value="NZ_CP124548.1"/>
</dbReference>
<feature type="domain" description="Lactate/malate dehydrogenase N-terminal" evidence="7">
    <location>
        <begin position="7"/>
        <end position="148"/>
    </location>
</feature>
<dbReference type="InterPro" id="IPR001557">
    <property type="entry name" value="L-lactate/malate_DH"/>
</dbReference>
<sequence>MANAPINIAVTGAAGNIGYALLFRIASGALLGSDQRVNLRLLEIPQAVKAAEGTAMELFDSAFPTLGSVDIFDDPKQAFEGANIAFLVGSMPRRAGMERSDLLSANGGIFGPQGEALNAGAADDIKVLVVGNPANTNALIAASHAKDIPASRFTAMTRLDHNRALAQLAAKAGCHVTDLDKVTVWGNHSSTQYPDITQATVKGAPITDILADRAWVEKDFIPTVAKRGAAIIAARGASSAASAASAAIDHVRDWCLGVKGYSWTSASVMSDGSYGVPEGIISSFPCVSEGGQWTIVEGLEIDEFSRTQIDASVGELLGEKKTVAEMGLV</sequence>
<dbReference type="Proteomes" id="UP001072034">
    <property type="component" value="Unassembled WGS sequence"/>
</dbReference>
<dbReference type="Pfam" id="PF02866">
    <property type="entry name" value="Ldh_1_C"/>
    <property type="match status" value="1"/>
</dbReference>
<dbReference type="InterPro" id="IPR015955">
    <property type="entry name" value="Lactate_DH/Glyco_Ohase_4_C"/>
</dbReference>
<comment type="catalytic activity">
    <reaction evidence="4 5 6">
        <text>(S)-malate + NAD(+) = oxaloacetate + NADH + H(+)</text>
        <dbReference type="Rhea" id="RHEA:21432"/>
        <dbReference type="ChEBI" id="CHEBI:15378"/>
        <dbReference type="ChEBI" id="CHEBI:15589"/>
        <dbReference type="ChEBI" id="CHEBI:16452"/>
        <dbReference type="ChEBI" id="CHEBI:57540"/>
        <dbReference type="ChEBI" id="CHEBI:57945"/>
        <dbReference type="EC" id="1.1.1.37"/>
    </reaction>
</comment>
<dbReference type="InterPro" id="IPR001252">
    <property type="entry name" value="Malate_DH_AS"/>
</dbReference>
<dbReference type="InterPro" id="IPR022383">
    <property type="entry name" value="Lactate/malate_DH_C"/>
</dbReference>
<dbReference type="InterPro" id="IPR010945">
    <property type="entry name" value="Malate_DH_type2"/>
</dbReference>
<evidence type="ECO:0000256" key="1">
    <source>
        <dbReference type="ARBA" id="ARBA00009613"/>
    </source>
</evidence>
<gene>
    <name evidence="5" type="primary">mdh</name>
    <name evidence="9" type="ORF">OHJ16_14990</name>
</gene>
<comment type="function">
    <text evidence="5">Catalyzes the reversible oxidation of malate to oxaloacetate.</text>
</comment>
<dbReference type="Gene3D" id="3.40.50.720">
    <property type="entry name" value="NAD(P)-binding Rossmann-like Domain"/>
    <property type="match status" value="1"/>
</dbReference>
<dbReference type="NCBIfam" id="NF003916">
    <property type="entry name" value="PRK05442.1"/>
    <property type="match status" value="1"/>
</dbReference>
<reference evidence="9" key="1">
    <citation type="submission" date="2022-10" db="EMBL/GenBank/DDBJ databases">
        <title>Genome sequence of Actinomyces israelii ATCC 10048.</title>
        <authorList>
            <person name="Watt R.M."/>
            <person name="Tong W.M."/>
        </authorList>
    </citation>
    <scope>NUCLEOTIDE SEQUENCE</scope>
    <source>
        <strain evidence="9">ATCC 10048</strain>
    </source>
</reference>
<evidence type="ECO:0000256" key="2">
    <source>
        <dbReference type="ARBA" id="ARBA00012995"/>
    </source>
</evidence>